<evidence type="ECO:0000313" key="3">
    <source>
        <dbReference type="Proteomes" id="UP000051952"/>
    </source>
</evidence>
<dbReference type="EMBL" id="CYKH01001949">
    <property type="protein sequence ID" value="CUG91660.1"/>
    <property type="molecule type" value="Genomic_DNA"/>
</dbReference>
<sequence>MWRHCTLVVAVWLCYLAVDISALVVDCSSNATAISGAPETPIIQISAVETNILVTSCWIGTHYAAPLYIDFGVACSNVVLTVVNVTGLGSIHCEPFAADNLSITVYNSTAQVLVDARSGWATIVFMSIAAVVPISNIAMTLVNVSGTLEKVPSVTSAVAQIIAFGAARSCSMRMIGCQFWGAIRPNYQKPLCQ</sequence>
<gene>
    <name evidence="2" type="ORF">BSAL_33190</name>
</gene>
<keyword evidence="3" id="KW-1185">Reference proteome</keyword>
<dbReference type="AlphaFoldDB" id="A0A0S4JJD7"/>
<keyword evidence="1" id="KW-0732">Signal</keyword>
<feature type="signal peptide" evidence="1">
    <location>
        <begin position="1"/>
        <end position="22"/>
    </location>
</feature>
<dbReference type="VEuPathDB" id="TriTrypDB:BSAL_33190"/>
<accession>A0A0S4JJD7</accession>
<dbReference type="Proteomes" id="UP000051952">
    <property type="component" value="Unassembled WGS sequence"/>
</dbReference>
<organism evidence="2 3">
    <name type="scientific">Bodo saltans</name>
    <name type="common">Flagellated protozoan</name>
    <dbReference type="NCBI Taxonomy" id="75058"/>
    <lineage>
        <taxon>Eukaryota</taxon>
        <taxon>Discoba</taxon>
        <taxon>Euglenozoa</taxon>
        <taxon>Kinetoplastea</taxon>
        <taxon>Metakinetoplastina</taxon>
        <taxon>Eubodonida</taxon>
        <taxon>Bodonidae</taxon>
        <taxon>Bodo</taxon>
    </lineage>
</organism>
<name>A0A0S4JJD7_BODSA</name>
<reference evidence="3" key="1">
    <citation type="submission" date="2015-09" db="EMBL/GenBank/DDBJ databases">
        <authorList>
            <consortium name="Pathogen Informatics"/>
        </authorList>
    </citation>
    <scope>NUCLEOTIDE SEQUENCE [LARGE SCALE GENOMIC DNA]</scope>
    <source>
        <strain evidence="3">Lake Konstanz</strain>
    </source>
</reference>
<protein>
    <submittedName>
        <fullName evidence="2">Membrane-associated protein, putative</fullName>
    </submittedName>
</protein>
<feature type="chain" id="PRO_5006622400" evidence="1">
    <location>
        <begin position="23"/>
        <end position="193"/>
    </location>
</feature>
<proteinExistence type="predicted"/>
<evidence type="ECO:0000256" key="1">
    <source>
        <dbReference type="SAM" id="SignalP"/>
    </source>
</evidence>
<evidence type="ECO:0000313" key="2">
    <source>
        <dbReference type="EMBL" id="CUG91660.1"/>
    </source>
</evidence>